<sequence>MSPNDPASAALDPLHPVSEAEIERLVHTFYGRVRQDPLIGPIFNEKIADWDAHLEKLCAFWSSVVLRTGRYDGRPMRPHLMMPLQGAHFDRWLDLFEATAADVLSRPAADLFVDRARRIADSFEMGIATTRGQIKAPRHVRRGALPS</sequence>
<keyword evidence="6" id="KW-1185">Reference proteome</keyword>
<dbReference type="EMBL" id="VWNA01000001">
    <property type="protein sequence ID" value="MQT11692.1"/>
    <property type="molecule type" value="Genomic_DNA"/>
</dbReference>
<keyword evidence="4" id="KW-0408">Iron</keyword>
<dbReference type="SUPFAM" id="SSF46458">
    <property type="entry name" value="Globin-like"/>
    <property type="match status" value="1"/>
</dbReference>
<evidence type="ECO:0000256" key="2">
    <source>
        <dbReference type="ARBA" id="ARBA00022617"/>
    </source>
</evidence>
<reference evidence="5 6" key="1">
    <citation type="submission" date="2019-09" db="EMBL/GenBank/DDBJ databases">
        <title>Segnochrobactrum spirostomi gen. nov., sp. nov., isolated from the ciliate Spirostomum cf. yagiui and description of a novel family, Segnochrobactraceae fam. nov. within the order Rhizobiales of the class Alphaproteobacteria.</title>
        <authorList>
            <person name="Akter S."/>
            <person name="Shazib S.U.A."/>
            <person name="Shin M.K."/>
        </authorList>
    </citation>
    <scope>NUCLEOTIDE SEQUENCE [LARGE SCALE GENOMIC DNA]</scope>
    <source>
        <strain evidence="5 6">Sp-1</strain>
    </source>
</reference>
<dbReference type="AlphaFoldDB" id="A0A6A7Y1J5"/>
<dbReference type="InterPro" id="IPR012292">
    <property type="entry name" value="Globin/Proto"/>
</dbReference>
<organism evidence="5 6">
    <name type="scientific">Segnochrobactrum spirostomi</name>
    <dbReference type="NCBI Taxonomy" id="2608987"/>
    <lineage>
        <taxon>Bacteria</taxon>
        <taxon>Pseudomonadati</taxon>
        <taxon>Pseudomonadota</taxon>
        <taxon>Alphaproteobacteria</taxon>
        <taxon>Hyphomicrobiales</taxon>
        <taxon>Segnochrobactraceae</taxon>
        <taxon>Segnochrobactrum</taxon>
    </lineage>
</organism>
<comment type="caution">
    <text evidence="5">The sequence shown here is derived from an EMBL/GenBank/DDBJ whole genome shotgun (WGS) entry which is preliminary data.</text>
</comment>
<keyword evidence="1" id="KW-0813">Transport</keyword>
<dbReference type="Proteomes" id="UP000332515">
    <property type="component" value="Unassembled WGS sequence"/>
</dbReference>
<protein>
    <submittedName>
        <fullName evidence="5">Group III truncated hemoglobin</fullName>
    </submittedName>
</protein>
<dbReference type="CDD" id="cd08916">
    <property type="entry name" value="TrHb3_P"/>
    <property type="match status" value="1"/>
</dbReference>
<evidence type="ECO:0000313" key="6">
    <source>
        <dbReference type="Proteomes" id="UP000332515"/>
    </source>
</evidence>
<evidence type="ECO:0000256" key="1">
    <source>
        <dbReference type="ARBA" id="ARBA00022448"/>
    </source>
</evidence>
<dbReference type="GO" id="GO:0019825">
    <property type="term" value="F:oxygen binding"/>
    <property type="evidence" value="ECO:0007669"/>
    <property type="project" value="InterPro"/>
</dbReference>
<name>A0A6A7Y1J5_9HYPH</name>
<gene>
    <name evidence="5" type="ORF">F0357_03180</name>
</gene>
<keyword evidence="3" id="KW-0479">Metal-binding</keyword>
<dbReference type="GO" id="GO:0020037">
    <property type="term" value="F:heme binding"/>
    <property type="evidence" value="ECO:0007669"/>
    <property type="project" value="InterPro"/>
</dbReference>
<evidence type="ECO:0000256" key="3">
    <source>
        <dbReference type="ARBA" id="ARBA00022723"/>
    </source>
</evidence>
<accession>A0A6A7Y1J5</accession>
<keyword evidence="2" id="KW-0349">Heme</keyword>
<dbReference type="InterPro" id="IPR001486">
    <property type="entry name" value="Hemoglobin_trunc"/>
</dbReference>
<dbReference type="Gene3D" id="1.10.490.10">
    <property type="entry name" value="Globins"/>
    <property type="match status" value="1"/>
</dbReference>
<dbReference type="InterPro" id="IPR009050">
    <property type="entry name" value="Globin-like_sf"/>
</dbReference>
<dbReference type="GO" id="GO:0046872">
    <property type="term" value="F:metal ion binding"/>
    <property type="evidence" value="ECO:0007669"/>
    <property type="project" value="UniProtKB-KW"/>
</dbReference>
<evidence type="ECO:0000256" key="4">
    <source>
        <dbReference type="ARBA" id="ARBA00023004"/>
    </source>
</evidence>
<proteinExistence type="predicted"/>
<dbReference type="Pfam" id="PF01152">
    <property type="entry name" value="Bac_globin"/>
    <property type="match status" value="1"/>
</dbReference>
<evidence type="ECO:0000313" key="5">
    <source>
        <dbReference type="EMBL" id="MQT11692.1"/>
    </source>
</evidence>